<comment type="caution">
    <text evidence="1">The sequence shown here is derived from an EMBL/GenBank/DDBJ whole genome shotgun (WGS) entry which is preliminary data.</text>
</comment>
<protein>
    <submittedName>
        <fullName evidence="2">DUF2303 family protein</fullName>
    </submittedName>
</protein>
<evidence type="ECO:0000313" key="3">
    <source>
        <dbReference type="Proteomes" id="UP000036325"/>
    </source>
</evidence>
<evidence type="ECO:0000313" key="1">
    <source>
        <dbReference type="EMBL" id="KMN13208.1"/>
    </source>
</evidence>
<dbReference type="EMBL" id="JYLF01000005">
    <property type="protein sequence ID" value="KMN13208.1"/>
    <property type="molecule type" value="Genomic_DNA"/>
</dbReference>
<evidence type="ECO:0000313" key="2">
    <source>
        <dbReference type="EMBL" id="MBM1195152.1"/>
    </source>
</evidence>
<dbReference type="PATRIC" id="fig|1608994.3.peg.3484"/>
<reference evidence="2 4" key="2">
    <citation type="submission" date="2020-01" db="EMBL/GenBank/DDBJ databases">
        <title>Comparative genomics of meat spoilage bacteria.</title>
        <authorList>
            <person name="Hilgarth M."/>
            <person name="Vogel R.F."/>
        </authorList>
    </citation>
    <scope>NUCLEOTIDE SEQUENCE [LARGE SCALE GENOMIC DNA]</scope>
    <source>
        <strain evidence="2 4">TMW2.2077</strain>
    </source>
</reference>
<accession>A0A0J6ILN4</accession>
<name>A0A0J6ILN4_9PSED</name>
<dbReference type="InterPro" id="IPR019276">
    <property type="entry name" value="DUF2303"/>
</dbReference>
<organism evidence="1 3">
    <name type="scientific">Pseudomonas weihenstephanensis</name>
    <dbReference type="NCBI Taxonomy" id="1608994"/>
    <lineage>
        <taxon>Bacteria</taxon>
        <taxon>Pseudomonadati</taxon>
        <taxon>Pseudomonadota</taxon>
        <taxon>Gammaproteobacteria</taxon>
        <taxon>Pseudomonadales</taxon>
        <taxon>Pseudomonadaceae</taxon>
        <taxon>Pseudomonas</taxon>
    </lineage>
</organism>
<dbReference type="EMBL" id="JAAEBW010000003">
    <property type="protein sequence ID" value="MBM1195152.1"/>
    <property type="molecule type" value="Genomic_DNA"/>
</dbReference>
<dbReference type="Pfam" id="PF10065">
    <property type="entry name" value="DUF2303"/>
    <property type="match status" value="1"/>
</dbReference>
<dbReference type="Proteomes" id="UP000809529">
    <property type="component" value="Unassembled WGS sequence"/>
</dbReference>
<gene>
    <name evidence="2" type="ORF">GYN02_08165</name>
    <name evidence="1" type="ORF">TU86_14135</name>
</gene>
<proteinExistence type="predicted"/>
<keyword evidence="4" id="KW-1185">Reference proteome</keyword>
<dbReference type="AlphaFoldDB" id="A0A0J6ILN4"/>
<evidence type="ECO:0000313" key="4">
    <source>
        <dbReference type="Proteomes" id="UP000809529"/>
    </source>
</evidence>
<dbReference type="Proteomes" id="UP000036325">
    <property type="component" value="Unassembled WGS sequence"/>
</dbReference>
<reference evidence="1 3" key="1">
    <citation type="submission" date="2015-02" db="EMBL/GenBank/DDBJ databases">
        <title>Pseudomonas helleri sp. nov. and Pseudomonas weihenstephanensis sp. nov., isolated from raw cows milk.</title>
        <authorList>
            <person name="von Neubeck M."/>
            <person name="Huptas C."/>
            <person name="Wenning M."/>
            <person name="Scherer S."/>
        </authorList>
    </citation>
    <scope>NUCLEOTIDE SEQUENCE [LARGE SCALE GENOMIC DNA]</scope>
    <source>
        <strain evidence="1 3">DSM 29166</strain>
    </source>
</reference>
<dbReference type="STRING" id="1608994.TU86_14135"/>
<sequence length="273" mass="30897">MQQALQQLFSYAQSLGKPVDHPGLAAPIALLPNDVALKSLEHLLPAPTRAKQKLTVLDAESFIDYVNRFATSATAVFCNGPEGRTFSAVIDYHQPESPAWLEHVATYRCPTTVEWGRWKEYDRKRMDQATFAEFIEENVWDITQPANEQNAPGAADMLEISRTLEAKKNITFRQGTRLDNGQVQLTYNEEIDGRAGEAGQLRIPEQFFIAVKPFLGGDAFCVPARFRYRIQDGRLMMWFELVRPDKVLEEAYNAVRDKIQAAISEVPLYEATL</sequence>
<dbReference type="RefSeq" id="WP_048364932.1">
    <property type="nucleotide sequence ID" value="NZ_JAAEBV010000003.1"/>
</dbReference>
<dbReference type="OrthoDB" id="3598762at2"/>